<feature type="region of interest" description="Disordered" evidence="1">
    <location>
        <begin position="173"/>
        <end position="192"/>
    </location>
</feature>
<dbReference type="Proteomes" id="UP000268093">
    <property type="component" value="Unassembled WGS sequence"/>
</dbReference>
<organism evidence="2 3">
    <name type="scientific">Jimgerdemannia flammicorona</name>
    <dbReference type="NCBI Taxonomy" id="994334"/>
    <lineage>
        <taxon>Eukaryota</taxon>
        <taxon>Fungi</taxon>
        <taxon>Fungi incertae sedis</taxon>
        <taxon>Mucoromycota</taxon>
        <taxon>Mucoromycotina</taxon>
        <taxon>Endogonomycetes</taxon>
        <taxon>Endogonales</taxon>
        <taxon>Endogonaceae</taxon>
        <taxon>Jimgerdemannia</taxon>
    </lineage>
</organism>
<gene>
    <name evidence="2" type="ORF">BC936DRAFT_142048</name>
</gene>
<name>A0A433A116_9FUNG</name>
<keyword evidence="3" id="KW-1185">Reference proteome</keyword>
<dbReference type="AlphaFoldDB" id="A0A433A116"/>
<evidence type="ECO:0000313" key="2">
    <source>
        <dbReference type="EMBL" id="RUO96430.1"/>
    </source>
</evidence>
<sequence length="192" mass="19733">MGYDAVSILASVDPPAVPGQADGFGSYSAAPAYSEYPASFLSSTTVTSSSVILVSTFGKVMGINRNNGLASPPSYLSPLNPPAFNSYSLYGASIVPKAATVSRVPSSTWQTRTTPSSGAGRDSTISSSLQAVAYGSSPSPTPCSAVVICQWSITLAPSEPRTPTRRPIAILKPTGTKKRNGGGGVTATKHRF</sequence>
<evidence type="ECO:0000313" key="3">
    <source>
        <dbReference type="Proteomes" id="UP000268093"/>
    </source>
</evidence>
<evidence type="ECO:0000256" key="1">
    <source>
        <dbReference type="SAM" id="MobiDB-lite"/>
    </source>
</evidence>
<dbReference type="EMBL" id="RBNI01021392">
    <property type="protein sequence ID" value="RUO96430.1"/>
    <property type="molecule type" value="Genomic_DNA"/>
</dbReference>
<proteinExistence type="predicted"/>
<protein>
    <submittedName>
        <fullName evidence="2">Uncharacterized protein</fullName>
    </submittedName>
</protein>
<comment type="caution">
    <text evidence="2">The sequence shown here is derived from an EMBL/GenBank/DDBJ whole genome shotgun (WGS) entry which is preliminary data.</text>
</comment>
<accession>A0A433A116</accession>
<reference evidence="2 3" key="1">
    <citation type="journal article" date="2018" name="New Phytol.">
        <title>Phylogenomics of Endogonaceae and evolution of mycorrhizas within Mucoromycota.</title>
        <authorList>
            <person name="Chang Y."/>
            <person name="Desiro A."/>
            <person name="Na H."/>
            <person name="Sandor L."/>
            <person name="Lipzen A."/>
            <person name="Clum A."/>
            <person name="Barry K."/>
            <person name="Grigoriev I.V."/>
            <person name="Martin F.M."/>
            <person name="Stajich J.E."/>
            <person name="Smith M.E."/>
            <person name="Bonito G."/>
            <person name="Spatafora J.W."/>
        </authorList>
    </citation>
    <scope>NUCLEOTIDE SEQUENCE [LARGE SCALE GENOMIC DNA]</scope>
    <source>
        <strain evidence="2 3">GMNB39</strain>
    </source>
</reference>